<keyword evidence="2" id="KW-0442">Lipid degradation</keyword>
<comment type="caution">
    <text evidence="4">Lacks conserved residue(s) required for the propagation of feature annotation.</text>
</comment>
<dbReference type="GO" id="GO:0046486">
    <property type="term" value="P:glycerolipid metabolic process"/>
    <property type="evidence" value="ECO:0007669"/>
    <property type="project" value="UniProtKB-ARBA"/>
</dbReference>
<organism evidence="6 7">
    <name type="scientific">Sistotremastrum niveocremeum HHB9708</name>
    <dbReference type="NCBI Taxonomy" id="1314777"/>
    <lineage>
        <taxon>Eukaryota</taxon>
        <taxon>Fungi</taxon>
        <taxon>Dikarya</taxon>
        <taxon>Basidiomycota</taxon>
        <taxon>Agaricomycotina</taxon>
        <taxon>Agaricomycetes</taxon>
        <taxon>Sistotremastrales</taxon>
        <taxon>Sistotremastraceae</taxon>
        <taxon>Sertulicium</taxon>
        <taxon>Sertulicium niveocremeum</taxon>
    </lineage>
</organism>
<dbReference type="GO" id="GO:0019369">
    <property type="term" value="P:arachidonate metabolic process"/>
    <property type="evidence" value="ECO:0007669"/>
    <property type="project" value="TreeGrafter"/>
</dbReference>
<evidence type="ECO:0000259" key="5">
    <source>
        <dbReference type="PROSITE" id="PS51635"/>
    </source>
</evidence>
<feature type="short sequence motif" description="GXGXXG" evidence="4">
    <location>
        <begin position="18"/>
        <end position="23"/>
    </location>
</feature>
<reference evidence="6 7" key="1">
    <citation type="journal article" date="2016" name="Mol. Biol. Evol.">
        <title>Comparative Genomics of Early-Diverging Mushroom-Forming Fungi Provides Insights into the Origins of Lignocellulose Decay Capabilities.</title>
        <authorList>
            <person name="Nagy L.G."/>
            <person name="Riley R."/>
            <person name="Tritt A."/>
            <person name="Adam C."/>
            <person name="Daum C."/>
            <person name="Floudas D."/>
            <person name="Sun H."/>
            <person name="Yadav J.S."/>
            <person name="Pangilinan J."/>
            <person name="Larsson K.H."/>
            <person name="Matsuura K."/>
            <person name="Barry K."/>
            <person name="Labutti K."/>
            <person name="Kuo R."/>
            <person name="Ohm R.A."/>
            <person name="Bhattacharya S.S."/>
            <person name="Shirouzu T."/>
            <person name="Yoshinaga Y."/>
            <person name="Martin F.M."/>
            <person name="Grigoriev I.V."/>
            <person name="Hibbett D.S."/>
        </authorList>
    </citation>
    <scope>NUCLEOTIDE SEQUENCE [LARGE SCALE GENOMIC DNA]</scope>
    <source>
        <strain evidence="6 7">HHB9708</strain>
    </source>
</reference>
<evidence type="ECO:0000256" key="2">
    <source>
        <dbReference type="ARBA" id="ARBA00022963"/>
    </source>
</evidence>
<dbReference type="OrthoDB" id="630895at2759"/>
<proteinExistence type="predicted"/>
<dbReference type="PANTHER" id="PTHR24185">
    <property type="entry name" value="CALCIUM-INDEPENDENT PHOSPHOLIPASE A2-GAMMA"/>
    <property type="match status" value="1"/>
</dbReference>
<dbReference type="Proteomes" id="UP000076722">
    <property type="component" value="Unassembled WGS sequence"/>
</dbReference>
<dbReference type="CDD" id="cd07216">
    <property type="entry name" value="Pat17_PNPLA8_PNPLA9_like3"/>
    <property type="match status" value="1"/>
</dbReference>
<feature type="domain" description="PNPLA" evidence="5">
    <location>
        <begin position="14"/>
        <end position="210"/>
    </location>
</feature>
<dbReference type="AlphaFoldDB" id="A0A164NYS5"/>
<dbReference type="EMBL" id="KV419439">
    <property type="protein sequence ID" value="KZS88178.1"/>
    <property type="molecule type" value="Genomic_DNA"/>
</dbReference>
<evidence type="ECO:0000313" key="7">
    <source>
        <dbReference type="Proteomes" id="UP000076722"/>
    </source>
</evidence>
<name>A0A164NYS5_9AGAM</name>
<keyword evidence="7" id="KW-1185">Reference proteome</keyword>
<dbReference type="GO" id="GO:0016042">
    <property type="term" value="P:lipid catabolic process"/>
    <property type="evidence" value="ECO:0007669"/>
    <property type="project" value="UniProtKB-KW"/>
</dbReference>
<keyword evidence="3" id="KW-0443">Lipid metabolism</keyword>
<dbReference type="GO" id="GO:0016020">
    <property type="term" value="C:membrane"/>
    <property type="evidence" value="ECO:0007669"/>
    <property type="project" value="TreeGrafter"/>
</dbReference>
<dbReference type="Gene3D" id="3.40.1090.10">
    <property type="entry name" value="Cytosolic phospholipase A2 catalytic domain"/>
    <property type="match status" value="1"/>
</dbReference>
<dbReference type="SUPFAM" id="SSF52151">
    <property type="entry name" value="FabD/lysophospholipase-like"/>
    <property type="match status" value="1"/>
</dbReference>
<dbReference type="Pfam" id="PF01734">
    <property type="entry name" value="Patatin"/>
    <property type="match status" value="1"/>
</dbReference>
<dbReference type="PROSITE" id="PS51635">
    <property type="entry name" value="PNPLA"/>
    <property type="match status" value="1"/>
</dbReference>
<dbReference type="STRING" id="1314777.A0A164NYS5"/>
<evidence type="ECO:0000256" key="1">
    <source>
        <dbReference type="ARBA" id="ARBA00022801"/>
    </source>
</evidence>
<dbReference type="GO" id="GO:0047499">
    <property type="term" value="F:calcium-independent phospholipase A2 activity"/>
    <property type="evidence" value="ECO:0007669"/>
    <property type="project" value="TreeGrafter"/>
</dbReference>
<keyword evidence="1" id="KW-0378">Hydrolase</keyword>
<gene>
    <name evidence="6" type="ORF">SISNIDRAFT_480010</name>
</gene>
<evidence type="ECO:0000313" key="6">
    <source>
        <dbReference type="EMBL" id="KZS88178.1"/>
    </source>
</evidence>
<feature type="short sequence motif" description="DGA/G" evidence="4">
    <location>
        <begin position="197"/>
        <end position="199"/>
    </location>
</feature>
<protein>
    <submittedName>
        <fullName evidence="6">FabD/lysophospholipase-like protein</fullName>
    </submittedName>
</protein>
<evidence type="ECO:0000256" key="4">
    <source>
        <dbReference type="PROSITE-ProRule" id="PRU01161"/>
    </source>
</evidence>
<dbReference type="InterPro" id="IPR016035">
    <property type="entry name" value="Acyl_Trfase/lysoPLipase"/>
</dbReference>
<dbReference type="InterPro" id="IPR002641">
    <property type="entry name" value="PNPLA_dom"/>
</dbReference>
<evidence type="ECO:0000256" key="3">
    <source>
        <dbReference type="ARBA" id="ARBA00023098"/>
    </source>
</evidence>
<sequence length="342" mass="38207">MAYDSNVSNGLRLLSLDGGGVRGLSEILILEQIMKGIQDREHLDVPPEPWQYFDLIGGTDAGGIVALMIGRLRMSLQDAKQAYLALEKKVFSARNFFGEGKFKASVFEQEVKRVVQKKETSPEAKMIDNSNQSTKTFVCAIPAADITTPRLFRTYAVGTREPFDCTIWEAARATSADPTLFTRIRIGEDGHVEDFIDGGLGFNNPAELILEEAKRLFPDRSLACLLSIGAGKRAAIRLMEPTLLQKAFRRRRLPSALKATVNDTEGVAERISKESTKVASSFLYFRFNVQYGLEDIGLTDWKKMNLIFTYTNAYLQQERHLLSSAIEILTSRPRDMGVPSLL</sequence>
<accession>A0A164NYS5</accession>
<dbReference type="PANTHER" id="PTHR24185:SF1">
    <property type="entry name" value="CALCIUM-INDEPENDENT PHOSPHOLIPASE A2-GAMMA"/>
    <property type="match status" value="1"/>
</dbReference>